<evidence type="ECO:0000256" key="3">
    <source>
        <dbReference type="ARBA" id="ARBA00022729"/>
    </source>
</evidence>
<dbReference type="Pfam" id="PF00059">
    <property type="entry name" value="Lectin_C"/>
    <property type="match status" value="1"/>
</dbReference>
<proteinExistence type="predicted"/>
<evidence type="ECO:0000256" key="6">
    <source>
        <dbReference type="ARBA" id="ARBA00023136"/>
    </source>
</evidence>
<feature type="region of interest" description="Disordered" evidence="7">
    <location>
        <begin position="562"/>
        <end position="593"/>
    </location>
</feature>
<evidence type="ECO:0000256" key="8">
    <source>
        <dbReference type="SAM" id="Phobius"/>
    </source>
</evidence>
<protein>
    <recommendedName>
        <fullName evidence="9">C-type lectin domain-containing protein</fullName>
    </recommendedName>
</protein>
<dbReference type="CDD" id="cd00037">
    <property type="entry name" value="CLECT"/>
    <property type="match status" value="1"/>
</dbReference>
<comment type="subcellular location">
    <subcellularLocation>
        <location evidence="1">Membrane</location>
        <topology evidence="1">Single-pass type I membrane protein</topology>
    </subcellularLocation>
</comment>
<feature type="region of interest" description="Disordered" evidence="7">
    <location>
        <begin position="641"/>
        <end position="664"/>
    </location>
</feature>
<reference evidence="10 11" key="1">
    <citation type="submission" date="2022-05" db="EMBL/GenBank/DDBJ databases">
        <authorList>
            <consortium name="Genoscope - CEA"/>
            <person name="William W."/>
        </authorList>
    </citation>
    <scope>NUCLEOTIDE SEQUENCE [LARGE SCALE GENOMIC DNA]</scope>
</reference>
<dbReference type="InterPro" id="IPR051505">
    <property type="entry name" value="C-type_lectin_domain"/>
</dbReference>
<keyword evidence="4" id="KW-0430">Lectin</keyword>
<organism evidence="10 11">
    <name type="scientific">Porites lobata</name>
    <dbReference type="NCBI Taxonomy" id="104759"/>
    <lineage>
        <taxon>Eukaryota</taxon>
        <taxon>Metazoa</taxon>
        <taxon>Cnidaria</taxon>
        <taxon>Anthozoa</taxon>
        <taxon>Hexacorallia</taxon>
        <taxon>Scleractinia</taxon>
        <taxon>Fungiina</taxon>
        <taxon>Poritidae</taxon>
        <taxon>Porites</taxon>
    </lineage>
</organism>
<keyword evidence="5 8" id="KW-1133">Transmembrane helix</keyword>
<feature type="region of interest" description="Disordered" evidence="7">
    <location>
        <begin position="508"/>
        <end position="532"/>
    </location>
</feature>
<dbReference type="InterPro" id="IPR016186">
    <property type="entry name" value="C-type_lectin-like/link_sf"/>
</dbReference>
<evidence type="ECO:0000256" key="7">
    <source>
        <dbReference type="SAM" id="MobiDB-lite"/>
    </source>
</evidence>
<feature type="compositionally biased region" description="Polar residues" evidence="7">
    <location>
        <begin position="576"/>
        <end position="588"/>
    </location>
</feature>
<dbReference type="SMART" id="SM00034">
    <property type="entry name" value="CLECT"/>
    <property type="match status" value="1"/>
</dbReference>
<dbReference type="InterPro" id="IPR001304">
    <property type="entry name" value="C-type_lectin-like"/>
</dbReference>
<feature type="compositionally biased region" description="Polar residues" evidence="7">
    <location>
        <begin position="400"/>
        <end position="409"/>
    </location>
</feature>
<feature type="region of interest" description="Disordered" evidence="7">
    <location>
        <begin position="115"/>
        <end position="134"/>
    </location>
</feature>
<evidence type="ECO:0000256" key="5">
    <source>
        <dbReference type="ARBA" id="ARBA00022989"/>
    </source>
</evidence>
<feature type="region of interest" description="Disordered" evidence="7">
    <location>
        <begin position="376"/>
        <end position="414"/>
    </location>
</feature>
<dbReference type="PANTHER" id="PTHR14789">
    <property type="entry name" value="CHONDROLECTIN VARIANT CHODLFDELTAE"/>
    <property type="match status" value="1"/>
</dbReference>
<feature type="transmembrane region" description="Helical" evidence="8">
    <location>
        <begin position="79"/>
        <end position="104"/>
    </location>
</feature>
<dbReference type="Proteomes" id="UP001159405">
    <property type="component" value="Unassembled WGS sequence"/>
</dbReference>
<dbReference type="PROSITE" id="PS50041">
    <property type="entry name" value="C_TYPE_LECTIN_2"/>
    <property type="match status" value="1"/>
</dbReference>
<comment type="caution">
    <text evidence="10">The sequence shown here is derived from an EMBL/GenBank/DDBJ whole genome shotgun (WGS) entry which is preliminary data.</text>
</comment>
<evidence type="ECO:0000259" key="9">
    <source>
        <dbReference type="PROSITE" id="PS50041"/>
    </source>
</evidence>
<dbReference type="EMBL" id="CALNXK010000007">
    <property type="protein sequence ID" value="CAH3039625.1"/>
    <property type="molecule type" value="Genomic_DNA"/>
</dbReference>
<dbReference type="InterPro" id="IPR016187">
    <property type="entry name" value="CTDL_fold"/>
</dbReference>
<keyword evidence="2 8" id="KW-0812">Transmembrane</keyword>
<keyword evidence="6 8" id="KW-0472">Membrane</keyword>
<keyword evidence="11" id="KW-1185">Reference proteome</keyword>
<evidence type="ECO:0000313" key="11">
    <source>
        <dbReference type="Proteomes" id="UP001159405"/>
    </source>
</evidence>
<evidence type="ECO:0000313" key="10">
    <source>
        <dbReference type="EMBL" id="CAH3039625.1"/>
    </source>
</evidence>
<feature type="compositionally biased region" description="Polar residues" evidence="7">
    <location>
        <begin position="122"/>
        <end position="133"/>
    </location>
</feature>
<feature type="compositionally biased region" description="Basic and acidic residues" evidence="7">
    <location>
        <begin position="564"/>
        <end position="574"/>
    </location>
</feature>
<evidence type="ECO:0000256" key="4">
    <source>
        <dbReference type="ARBA" id="ARBA00022734"/>
    </source>
</evidence>
<evidence type="ECO:0000256" key="2">
    <source>
        <dbReference type="ARBA" id="ARBA00022692"/>
    </source>
</evidence>
<dbReference type="SUPFAM" id="SSF56436">
    <property type="entry name" value="C-type lectin-like"/>
    <property type="match status" value="1"/>
</dbReference>
<feature type="compositionally biased region" description="Polar residues" evidence="7">
    <location>
        <begin position="436"/>
        <end position="459"/>
    </location>
</feature>
<sequence>MRSAQSSLRTDSLKLWYLGRIRLSLLPLSNRALTCIPSISTVPDDFERDVGVPTDRNKIHTVPSTSVDDRRCGNETDSVSWVMAVFIEGAVLVMAFGFTAILVINLRRVTQSRDGSRGKIQLENQSSSLNPAQSAEAIQLSGMSDENGDIRLVLDSTQHPRRTDCEYNTMLNQCTQCSSSSGGESVNVLVYTNLFFSQGHTLFYGCSRYTFSASQEERFWVDFSMSRVHCKDNGSDLVSIESNEEWSFLNDTINKFQQSDGTEYFIGLTKDKDGRWRWISNNSTVNESYWAKGQPLKNNSNIRCAVMYKDFNKNYGLFDDLPCTQQKHGFICESEYHRTLHVKQPDVASSVRPETKPLERIFCVFSSHSSLLTTSRRVLAKPTSEPATPKESDKPLSATGPHSISFERSPSTKDGSKAIIATTTVKVTALSSHKQFSVEESSTEPVPNTSRNTNASITYTKPKPAVPEGVINESPDITVIILILLAVIILALLIVFFIIFSQRRRRNKAKVSSQSGKQPRDRKHYLHSSTELTVHVSMSQAQEERITINTVRENNEEYAYAVVDESKPKSKCDQEGPSSSEGGVQSPPNDDHTAADQLALKKNTERCDKDNDQKDKGHHVYANVLVKESKAVMFRKNTASRDASLDVSCTEDNSAVGGDPVEHLNRSSLKQGKEINSNEAASEQDTNSETECNDHFYAVVDKSKKKQMAPKKPLPYSSGHLMYADMSHLPNNKNGKVHRACASTVYADINHSAKRKVKTGWKPRLPIM</sequence>
<feature type="region of interest" description="Disordered" evidence="7">
    <location>
        <begin position="436"/>
        <end position="460"/>
    </location>
</feature>
<name>A0ABN8N4C2_9CNID</name>
<feature type="transmembrane region" description="Helical" evidence="8">
    <location>
        <begin position="477"/>
        <end position="500"/>
    </location>
</feature>
<gene>
    <name evidence="10" type="ORF">PLOB_00042806</name>
</gene>
<keyword evidence="3" id="KW-0732">Signal</keyword>
<evidence type="ECO:0000256" key="1">
    <source>
        <dbReference type="ARBA" id="ARBA00004479"/>
    </source>
</evidence>
<dbReference type="Gene3D" id="3.10.100.10">
    <property type="entry name" value="Mannose-Binding Protein A, subunit A"/>
    <property type="match status" value="1"/>
</dbReference>
<accession>A0ABN8N4C2</accession>
<feature type="region of interest" description="Disordered" evidence="7">
    <location>
        <begin position="670"/>
        <end position="689"/>
    </location>
</feature>
<feature type="domain" description="C-type lectin" evidence="9">
    <location>
        <begin position="204"/>
        <end position="327"/>
    </location>
</feature>